<dbReference type="Pfam" id="PF00367">
    <property type="entry name" value="PTS_EIIB"/>
    <property type="match status" value="1"/>
</dbReference>
<keyword evidence="7 12" id="KW-0812">Transmembrane</keyword>
<evidence type="ECO:0000313" key="16">
    <source>
        <dbReference type="EMBL" id="CDT51016.1"/>
    </source>
</evidence>
<dbReference type="InterPro" id="IPR001996">
    <property type="entry name" value="PTS_IIB_1"/>
</dbReference>
<sequence length="637" mass="69217">MHLEWPFIKNYGEGDYKMNYKKTAIDIIEQVGGSKNILALEHCSTRLRFKLIDRSKVNQDALKKVQGVMSIVNGAQFQVVIGNSVVDVYDEILKVCPLDTNDSTVKTEEKINLGKRFIEFIINIFQPLIFAIAGAGILKSLLMLLAMFNILKSDSTIYTLLVAISDATFYFLPLMVAVTTANVLKCNRLVAIAAVGYLLLPATTTALSEGVELFGFTIPNIAYNAQVFPAILCVSFLATMEKIFNKYSPKPIRTFFVPMMSLAITVPITLTILGPLGYNVGTIFTTIILFLYNKMGFLVVGLLAAFLPFMVATGMHKALIPYSINTIGKLGYEALYMTSSLAHNISESGACFAVALRTKDETLKQTALSAGISALMGITEPALYGITLQHKRAMLGVVFSSAISGTFLGLFAVKGFVIVGPGFASMSMFIDPNNGNNLIFASIGFVIAILGSFIITLIIWKEDTNTVESSIGDVVEEELEEEKEVNILVTPVEGKVIDLSKVNDELFASKTLGDGVAIIPTNGNLYAPCDSEVVMLFETKHAIGLRTKNGAEILIHIGINTVSMNGDGFKTFVKTGDNVKEGDLLIQFDLDKISHANLDSTVMIVNNNGADYAYKVLNQSYGNVKKGSILFDVKGGI</sequence>
<name>A0A069AZ39_CLODI</name>
<dbReference type="SUPFAM" id="SSF55604">
    <property type="entry name" value="Glucose permease domain IIB"/>
    <property type="match status" value="1"/>
</dbReference>
<keyword evidence="3" id="KW-1003">Cell membrane</keyword>
<evidence type="ECO:0000256" key="6">
    <source>
        <dbReference type="ARBA" id="ARBA00022683"/>
    </source>
</evidence>
<dbReference type="Gene3D" id="2.70.70.10">
    <property type="entry name" value="Glucose Permease (Domain IIA)"/>
    <property type="match status" value="1"/>
</dbReference>
<dbReference type="PROSITE" id="PS51098">
    <property type="entry name" value="PTS_EIIB_TYPE_1"/>
    <property type="match status" value="1"/>
</dbReference>
<dbReference type="PANTHER" id="PTHR30175:SF1">
    <property type="entry name" value="PTS SYSTEM ARBUTIN-, CELLOBIOSE-, AND SALICIN-SPECIFIC EIIBC COMPONENT-RELATED"/>
    <property type="match status" value="1"/>
</dbReference>
<dbReference type="GO" id="GO:0008982">
    <property type="term" value="F:protein-N(PI)-phosphohistidine-sugar phosphotransferase activity"/>
    <property type="evidence" value="ECO:0007669"/>
    <property type="project" value="InterPro"/>
</dbReference>
<dbReference type="NCBIfam" id="TIGR00830">
    <property type="entry name" value="PTBA"/>
    <property type="match status" value="1"/>
</dbReference>
<dbReference type="GO" id="GO:0016301">
    <property type="term" value="F:kinase activity"/>
    <property type="evidence" value="ECO:0007669"/>
    <property type="project" value="UniProtKB-KW"/>
</dbReference>
<feature type="domain" description="PTS EIIB type-1" evidence="14">
    <location>
        <begin position="21"/>
        <end position="102"/>
    </location>
</feature>
<feature type="active site" description="Phosphocysteine intermediate; for EIIB activity" evidence="11">
    <location>
        <position position="43"/>
    </location>
</feature>
<evidence type="ECO:0000256" key="5">
    <source>
        <dbReference type="ARBA" id="ARBA00022679"/>
    </source>
</evidence>
<feature type="transmembrane region" description="Helical" evidence="12">
    <location>
        <begin position="189"/>
        <end position="207"/>
    </location>
</feature>
<dbReference type="GO" id="GO:0005886">
    <property type="term" value="C:plasma membrane"/>
    <property type="evidence" value="ECO:0007669"/>
    <property type="project" value="UniProtKB-SubCell"/>
</dbReference>
<feature type="domain" description="PTS EIIC type-1" evidence="15">
    <location>
        <begin position="119"/>
        <end position="471"/>
    </location>
</feature>
<dbReference type="FunFam" id="3.30.1360.60:FF:000001">
    <property type="entry name" value="PTS system glucose-specific IIBC component PtsG"/>
    <property type="match status" value="1"/>
</dbReference>
<comment type="subcellular location">
    <subcellularLocation>
        <location evidence="1">Cell membrane</location>
        <topology evidence="1">Multi-pass membrane protein</topology>
    </subcellularLocation>
</comment>
<dbReference type="PROSITE" id="PS01035">
    <property type="entry name" value="PTS_EIIB_TYPE_1_CYS"/>
    <property type="match status" value="1"/>
</dbReference>
<dbReference type="FunFam" id="2.70.70.10:FF:000001">
    <property type="entry name" value="PTS system glucose-specific IIA component"/>
    <property type="match status" value="1"/>
</dbReference>
<accession>A0A069AZ39</accession>
<evidence type="ECO:0000256" key="10">
    <source>
        <dbReference type="ARBA" id="ARBA00023136"/>
    </source>
</evidence>
<reference evidence="16" key="1">
    <citation type="submission" date="2014-07" db="EMBL/GenBank/DDBJ databases">
        <authorList>
            <person name="Monot Marc"/>
        </authorList>
    </citation>
    <scope>NUCLEOTIDE SEQUENCE</scope>
    <source>
        <strain evidence="16">7032989</strain>
    </source>
</reference>
<evidence type="ECO:0000256" key="3">
    <source>
        <dbReference type="ARBA" id="ARBA00022475"/>
    </source>
</evidence>
<dbReference type="InterPro" id="IPR050558">
    <property type="entry name" value="PTS_Sugar-Specific_Components"/>
</dbReference>
<dbReference type="PROSITE" id="PS51103">
    <property type="entry name" value="PTS_EIIC_TYPE_1"/>
    <property type="match status" value="1"/>
</dbReference>
<dbReference type="Pfam" id="PF00358">
    <property type="entry name" value="PTS_EIIA_1"/>
    <property type="match status" value="1"/>
</dbReference>
<keyword evidence="10 12" id="KW-0472">Membrane</keyword>
<keyword evidence="4" id="KW-0762">Sugar transport</keyword>
<keyword evidence="9 12" id="KW-1133">Transmembrane helix</keyword>
<dbReference type="Gene3D" id="3.30.1360.60">
    <property type="entry name" value="Glucose permease domain IIB"/>
    <property type="match status" value="1"/>
</dbReference>
<evidence type="ECO:0000256" key="9">
    <source>
        <dbReference type="ARBA" id="ARBA00022989"/>
    </source>
</evidence>
<dbReference type="InterPro" id="IPR013013">
    <property type="entry name" value="PTS_EIIC_1"/>
</dbReference>
<feature type="transmembrane region" description="Helical" evidence="12">
    <location>
        <begin position="227"/>
        <end position="244"/>
    </location>
</feature>
<evidence type="ECO:0000256" key="12">
    <source>
        <dbReference type="SAM" id="Phobius"/>
    </source>
</evidence>
<dbReference type="EC" id="2.7.1.69" evidence="16"/>
<feature type="transmembrane region" description="Helical" evidence="12">
    <location>
        <begin position="157"/>
        <end position="177"/>
    </location>
</feature>
<feature type="transmembrane region" description="Helical" evidence="12">
    <location>
        <begin position="256"/>
        <end position="277"/>
    </location>
</feature>
<evidence type="ECO:0000256" key="11">
    <source>
        <dbReference type="PROSITE-ProRule" id="PRU00421"/>
    </source>
</evidence>
<evidence type="ECO:0000259" key="15">
    <source>
        <dbReference type="PROSITE" id="PS51103"/>
    </source>
</evidence>
<evidence type="ECO:0000256" key="2">
    <source>
        <dbReference type="ARBA" id="ARBA00022448"/>
    </source>
</evidence>
<evidence type="ECO:0000256" key="1">
    <source>
        <dbReference type="ARBA" id="ARBA00004651"/>
    </source>
</evidence>
<evidence type="ECO:0000256" key="8">
    <source>
        <dbReference type="ARBA" id="ARBA00022777"/>
    </source>
</evidence>
<feature type="domain" description="PTS EIIA type-1" evidence="13">
    <location>
        <begin position="504"/>
        <end position="608"/>
    </location>
</feature>
<dbReference type="EMBL" id="LK933216">
    <property type="protein sequence ID" value="CDT51016.1"/>
    <property type="molecule type" value="Genomic_DNA"/>
</dbReference>
<dbReference type="InterPro" id="IPR001127">
    <property type="entry name" value="PTS_EIIA_1_perm"/>
</dbReference>
<feature type="transmembrane region" description="Helical" evidence="12">
    <location>
        <begin position="120"/>
        <end position="151"/>
    </location>
</feature>
<dbReference type="PROSITE" id="PS00371">
    <property type="entry name" value="PTS_EIIA_TYPE_1_HIS"/>
    <property type="match status" value="1"/>
</dbReference>
<feature type="transmembrane region" description="Helical" evidence="12">
    <location>
        <begin position="393"/>
        <end position="418"/>
    </location>
</feature>
<feature type="transmembrane region" description="Helical" evidence="12">
    <location>
        <begin position="438"/>
        <end position="460"/>
    </location>
</feature>
<dbReference type="CDD" id="cd00212">
    <property type="entry name" value="PTS_IIB_glc"/>
    <property type="match status" value="1"/>
</dbReference>
<evidence type="ECO:0000259" key="14">
    <source>
        <dbReference type="PROSITE" id="PS51098"/>
    </source>
</evidence>
<dbReference type="GO" id="GO:0015771">
    <property type="term" value="P:trehalose transport"/>
    <property type="evidence" value="ECO:0007669"/>
    <property type="project" value="TreeGrafter"/>
</dbReference>
<organism evidence="16">
    <name type="scientific">Clostridioides difficile</name>
    <name type="common">Peptoclostridium difficile</name>
    <dbReference type="NCBI Taxonomy" id="1496"/>
    <lineage>
        <taxon>Bacteria</taxon>
        <taxon>Bacillati</taxon>
        <taxon>Bacillota</taxon>
        <taxon>Clostridia</taxon>
        <taxon>Peptostreptococcales</taxon>
        <taxon>Peptostreptococcaceae</taxon>
        <taxon>Clostridioides</taxon>
    </lineage>
</organism>
<dbReference type="InterPro" id="IPR011297">
    <property type="entry name" value="PTS_IIABC_b_glu"/>
</dbReference>
<dbReference type="PANTHER" id="PTHR30175">
    <property type="entry name" value="PHOSPHOTRANSFERASE SYSTEM TRANSPORT PROTEIN"/>
    <property type="match status" value="1"/>
</dbReference>
<dbReference type="GO" id="GO:0009401">
    <property type="term" value="P:phosphoenolpyruvate-dependent sugar phosphotransferase system"/>
    <property type="evidence" value="ECO:0007669"/>
    <property type="project" value="UniProtKB-KW"/>
</dbReference>
<dbReference type="SUPFAM" id="SSF51261">
    <property type="entry name" value="Duplicated hybrid motif"/>
    <property type="match status" value="1"/>
</dbReference>
<proteinExistence type="predicted"/>
<keyword evidence="6" id="KW-0598">Phosphotransferase system</keyword>
<evidence type="ECO:0000259" key="13">
    <source>
        <dbReference type="PROSITE" id="PS51093"/>
    </source>
</evidence>
<evidence type="ECO:0000256" key="4">
    <source>
        <dbReference type="ARBA" id="ARBA00022597"/>
    </source>
</evidence>
<protein>
    <submittedName>
        <fullName evidence="16">PTS system, beta-glucoside-specific IIABC component</fullName>
        <ecNumber evidence="16">2.7.1.69</ecNumber>
    </submittedName>
</protein>
<dbReference type="InterPro" id="IPR003352">
    <property type="entry name" value="PTS_EIIC"/>
</dbReference>
<dbReference type="PROSITE" id="PS51093">
    <property type="entry name" value="PTS_EIIA_TYPE_1"/>
    <property type="match status" value="1"/>
</dbReference>
<keyword evidence="8" id="KW-0418">Kinase</keyword>
<dbReference type="NCBIfam" id="TIGR01995">
    <property type="entry name" value="PTS-II-ABC-beta"/>
    <property type="match status" value="1"/>
</dbReference>
<keyword evidence="2" id="KW-0813">Transport</keyword>
<dbReference type="InterPro" id="IPR036878">
    <property type="entry name" value="Glu_permease_IIB"/>
</dbReference>
<dbReference type="InterPro" id="IPR011055">
    <property type="entry name" value="Dup_hybrid_motif"/>
</dbReference>
<dbReference type="AlphaFoldDB" id="A0A069AZ39"/>
<dbReference type="InterPro" id="IPR018113">
    <property type="entry name" value="PTrfase_EIIB_Cys"/>
</dbReference>
<keyword evidence="5 16" id="KW-0808">Transferase</keyword>
<feature type="transmembrane region" description="Helical" evidence="12">
    <location>
        <begin position="283"/>
        <end position="307"/>
    </location>
</feature>
<gene>
    <name evidence="16" type="primary">bglF</name>
    <name evidence="16" type="ORF">BN1095_530020</name>
</gene>
<dbReference type="Pfam" id="PF02378">
    <property type="entry name" value="PTS_EIIC"/>
    <property type="match status" value="1"/>
</dbReference>
<dbReference type="GO" id="GO:0090589">
    <property type="term" value="F:protein-phosphocysteine-trehalose phosphotransferase system transporter activity"/>
    <property type="evidence" value="ECO:0007669"/>
    <property type="project" value="TreeGrafter"/>
</dbReference>
<evidence type="ECO:0000256" key="7">
    <source>
        <dbReference type="ARBA" id="ARBA00022692"/>
    </source>
</evidence>